<keyword evidence="2" id="KW-1185">Reference proteome</keyword>
<dbReference type="Proteomes" id="UP000005356">
    <property type="component" value="Unassembled WGS sequence"/>
</dbReference>
<reference evidence="1 2" key="1">
    <citation type="journal article" date="2014" name="Int. J. Syst. Evol. Microbiol.">
        <title>Phylogenomics and the dynamic genome evolution of the genus Streptococcus.</title>
        <authorList>
            <consortium name="The Broad Institute Genome Sequencing Platform"/>
            <person name="Richards V.P."/>
            <person name="Palmer S.R."/>
            <person name="Pavinski Bitar P.D."/>
            <person name="Qin X."/>
            <person name="Weinstock G.M."/>
            <person name="Highlander S.K."/>
            <person name="Town C.D."/>
            <person name="Burne R.A."/>
            <person name="Stanhope M.J."/>
        </authorList>
    </citation>
    <scope>NUCLEOTIDE SEQUENCE [LARGE SCALE GENOMIC DNA]</scope>
    <source>
        <strain evidence="1 2">Jelinkova 176</strain>
    </source>
</reference>
<accession>A0ABN0CWE9</accession>
<protein>
    <recommendedName>
        <fullName evidence="3">DNA-binding protein</fullName>
    </recommendedName>
</protein>
<name>A0ABN0CWE9_STRPO</name>
<dbReference type="RefSeq" id="WP_003084851.1">
    <property type="nucleotide sequence ID" value="NZ_AEUU02000001.1"/>
</dbReference>
<gene>
    <name evidence="1" type="ORF">STRPO_0251</name>
</gene>
<proteinExistence type="predicted"/>
<organism evidence="1 2">
    <name type="scientific">Streptococcus porcinus str. Jelinkova 176</name>
    <dbReference type="NCBI Taxonomy" id="873448"/>
    <lineage>
        <taxon>Bacteria</taxon>
        <taxon>Bacillati</taxon>
        <taxon>Bacillota</taxon>
        <taxon>Bacilli</taxon>
        <taxon>Lactobacillales</taxon>
        <taxon>Streptococcaceae</taxon>
        <taxon>Streptococcus</taxon>
    </lineage>
</organism>
<sequence>MDKLADEWIKTVTERLFKNLFKTLKVFDVENVMPLMLTRGQLNTFIGLNPTRINELIDMKDFPIVRVPGKQDRYPRDAVKKWIDENWERIEK</sequence>
<evidence type="ECO:0008006" key="3">
    <source>
        <dbReference type="Google" id="ProtNLM"/>
    </source>
</evidence>
<evidence type="ECO:0000313" key="2">
    <source>
        <dbReference type="Proteomes" id="UP000005356"/>
    </source>
</evidence>
<comment type="caution">
    <text evidence="1">The sequence shown here is derived from an EMBL/GenBank/DDBJ whole genome shotgun (WGS) entry which is preliminary data.</text>
</comment>
<dbReference type="EMBL" id="AEUU02000001">
    <property type="protein sequence ID" value="EGJ27644.1"/>
    <property type="molecule type" value="Genomic_DNA"/>
</dbReference>
<evidence type="ECO:0000313" key="1">
    <source>
        <dbReference type="EMBL" id="EGJ27644.1"/>
    </source>
</evidence>